<name>A0AAW2WWA6_9LAMI</name>
<evidence type="ECO:0000259" key="2">
    <source>
        <dbReference type="Pfam" id="PF14244"/>
    </source>
</evidence>
<dbReference type="PANTHER" id="PTHR37610">
    <property type="entry name" value="CCHC-TYPE DOMAIN-CONTAINING PROTEIN"/>
    <property type="match status" value="1"/>
</dbReference>
<dbReference type="InterPro" id="IPR029472">
    <property type="entry name" value="Copia-like_N"/>
</dbReference>
<evidence type="ECO:0000259" key="3">
    <source>
        <dbReference type="Pfam" id="PF22936"/>
    </source>
</evidence>
<reference evidence="4" key="2">
    <citation type="journal article" date="2024" name="Plant">
        <title>Genomic evolution and insights into agronomic trait innovations of Sesamum species.</title>
        <authorList>
            <person name="Miao H."/>
            <person name="Wang L."/>
            <person name="Qu L."/>
            <person name="Liu H."/>
            <person name="Sun Y."/>
            <person name="Le M."/>
            <person name="Wang Q."/>
            <person name="Wei S."/>
            <person name="Zheng Y."/>
            <person name="Lin W."/>
            <person name="Duan Y."/>
            <person name="Cao H."/>
            <person name="Xiong S."/>
            <person name="Wang X."/>
            <person name="Wei L."/>
            <person name="Li C."/>
            <person name="Ma Q."/>
            <person name="Ju M."/>
            <person name="Zhao R."/>
            <person name="Li G."/>
            <person name="Mu C."/>
            <person name="Tian Q."/>
            <person name="Mei H."/>
            <person name="Zhang T."/>
            <person name="Gao T."/>
            <person name="Zhang H."/>
        </authorList>
    </citation>
    <scope>NUCLEOTIDE SEQUENCE</scope>
    <source>
        <strain evidence="4">KEN1</strain>
    </source>
</reference>
<evidence type="ECO:0000313" key="4">
    <source>
        <dbReference type="EMBL" id="KAL0445914.1"/>
    </source>
</evidence>
<dbReference type="Pfam" id="PF22936">
    <property type="entry name" value="Pol_BBD"/>
    <property type="match status" value="1"/>
</dbReference>
<accession>A0AAW2WWA6</accession>
<protein>
    <recommendedName>
        <fullName evidence="5">Retrotransposon Copia-like N-terminal domain-containing protein</fullName>
    </recommendedName>
</protein>
<comment type="caution">
    <text evidence="4">The sequence shown here is derived from an EMBL/GenBank/DDBJ whole genome shotgun (WGS) entry which is preliminary data.</text>
</comment>
<evidence type="ECO:0000259" key="1">
    <source>
        <dbReference type="Pfam" id="PF13976"/>
    </source>
</evidence>
<dbReference type="InterPro" id="IPR025724">
    <property type="entry name" value="GAG-pre-integrase_dom"/>
</dbReference>
<gene>
    <name evidence="4" type="ORF">Slati_1719300</name>
</gene>
<dbReference type="Pfam" id="PF13976">
    <property type="entry name" value="gag_pre-integrs"/>
    <property type="match status" value="1"/>
</dbReference>
<feature type="domain" description="Retrovirus-related Pol polyprotein from transposon TNT 1-94-like beta-barrel" evidence="3">
    <location>
        <begin position="296"/>
        <end position="364"/>
    </location>
</feature>
<reference evidence="4" key="1">
    <citation type="submission" date="2020-06" db="EMBL/GenBank/DDBJ databases">
        <authorList>
            <person name="Li T."/>
            <person name="Hu X."/>
            <person name="Zhang T."/>
            <person name="Song X."/>
            <person name="Zhang H."/>
            <person name="Dai N."/>
            <person name="Sheng W."/>
            <person name="Hou X."/>
            <person name="Wei L."/>
        </authorList>
    </citation>
    <scope>NUCLEOTIDE SEQUENCE</scope>
    <source>
        <strain evidence="4">KEN1</strain>
        <tissue evidence="4">Leaf</tissue>
    </source>
</reference>
<dbReference type="AlphaFoldDB" id="A0AAW2WWA6"/>
<feature type="domain" description="GAG-pre-integrase" evidence="1">
    <location>
        <begin position="398"/>
        <end position="452"/>
    </location>
</feature>
<evidence type="ECO:0008006" key="5">
    <source>
        <dbReference type="Google" id="ProtNLM"/>
    </source>
</evidence>
<feature type="domain" description="Retrotransposon Copia-like N-terminal" evidence="2">
    <location>
        <begin position="33"/>
        <end position="80"/>
    </location>
</feature>
<dbReference type="InterPro" id="IPR054722">
    <property type="entry name" value="PolX-like_BBD"/>
</dbReference>
<dbReference type="Pfam" id="PF14244">
    <property type="entry name" value="Retrotran_gag_3"/>
    <property type="match status" value="1"/>
</dbReference>
<sequence length="490" mass="54589">MADATATIAVSDTVSRMGKTEVEQFEKAMLYLHPSDHSSFVLASSPLDGTNYLAWSRAVYVSLGCKLKLGFSDGTFPRPAPGSMNFEQWRRVDLMVTSWLWNSISKEIVEAFMYAEMCASTQLMQFLMGLHDVFDSERSQVLMMDPLPDIEKAFSMFFAVEKQRSVHVNLGDSNSHVAYQLALKENRREGGDKYTQRKKTFVDKKSLVLGDKDKRKKPVVGRGFVANVEATPSNTNTMQHVGTDANVAEMVSELLKLVKQKDMPTDPITHFANFAKFDDEFAGNASNLTEIDLCCWIIDTGATNHICSNLNLFHSYSKISHTQTIHLPDGTRKPVLYTGTVQLSDKIILHPVLYIPEFSVNLLSDQGTREPLAVAPMFKNLYIFQQHIPTNPALSFVSSTDVTCSALVDCNASTWHRRLGHVPIPTIKHIPDLTLSNDSLDDVCDVCALAKQSRISFSLSNSKALAPFDLIHTDLWGHTDKIPYPTAAIS</sequence>
<organism evidence="4">
    <name type="scientific">Sesamum latifolium</name>
    <dbReference type="NCBI Taxonomy" id="2727402"/>
    <lineage>
        <taxon>Eukaryota</taxon>
        <taxon>Viridiplantae</taxon>
        <taxon>Streptophyta</taxon>
        <taxon>Embryophyta</taxon>
        <taxon>Tracheophyta</taxon>
        <taxon>Spermatophyta</taxon>
        <taxon>Magnoliopsida</taxon>
        <taxon>eudicotyledons</taxon>
        <taxon>Gunneridae</taxon>
        <taxon>Pentapetalae</taxon>
        <taxon>asterids</taxon>
        <taxon>lamiids</taxon>
        <taxon>Lamiales</taxon>
        <taxon>Pedaliaceae</taxon>
        <taxon>Sesamum</taxon>
    </lineage>
</organism>
<dbReference type="PANTHER" id="PTHR37610:SF40">
    <property type="entry name" value="OS01G0909600 PROTEIN"/>
    <property type="match status" value="1"/>
</dbReference>
<proteinExistence type="predicted"/>
<dbReference type="EMBL" id="JACGWN010000006">
    <property type="protein sequence ID" value="KAL0445914.1"/>
    <property type="molecule type" value="Genomic_DNA"/>
</dbReference>